<dbReference type="EMBL" id="CAIIXF020000005">
    <property type="protein sequence ID" value="CAH1783087.1"/>
    <property type="molecule type" value="Genomic_DNA"/>
</dbReference>
<sequence length="396" mass="45883">MKVKNKTIATLGIFLLCLLYLWIQMNTKDADFHSVENDNLSKIKRSTLDLNDTEILSYERVPLLTLFTTFSEREVTRFVIQNNTILNWCNLQRDFGYRLVVFYSINHTIETLRETAYHATQNIRHTTGDDQFACVINTILLTEELTARGRPIFKNIYLEIQRRFRSKLYAYCNGDIIFHGAMFDASLLAVMHFTTENNLQEFMIYGGRREMPFFKQNQAKTLKTGNDTEILNLGRQSRVKHIIALDYFICSKDSFNWQQFPDFLVSVQAFDTFLAIYSNKIGIATFDVTLTSIVVHQAGAPKLKDDGYKDARELNQFLFLNSVPGWNADMMGLKCMKYITFVNKGITSVKTNPKYTSKTCVYPKPIFAPVLDKEELLNKNLRPYFRKDLDYYGGPA</sequence>
<protein>
    <submittedName>
        <fullName evidence="2">Uncharacterized protein</fullName>
    </submittedName>
</protein>
<organism evidence="2 3">
    <name type="scientific">Owenia fusiformis</name>
    <name type="common">Polychaete worm</name>
    <dbReference type="NCBI Taxonomy" id="6347"/>
    <lineage>
        <taxon>Eukaryota</taxon>
        <taxon>Metazoa</taxon>
        <taxon>Spiralia</taxon>
        <taxon>Lophotrochozoa</taxon>
        <taxon>Annelida</taxon>
        <taxon>Polychaeta</taxon>
        <taxon>Sedentaria</taxon>
        <taxon>Canalipalpata</taxon>
        <taxon>Sabellida</taxon>
        <taxon>Oweniida</taxon>
        <taxon>Oweniidae</taxon>
        <taxon>Owenia</taxon>
    </lineage>
</organism>
<dbReference type="Proteomes" id="UP000749559">
    <property type="component" value="Unassembled WGS sequence"/>
</dbReference>
<reference evidence="2" key="1">
    <citation type="submission" date="2022-03" db="EMBL/GenBank/DDBJ databases">
        <authorList>
            <person name="Martin C."/>
        </authorList>
    </citation>
    <scope>NUCLEOTIDE SEQUENCE</scope>
</reference>
<keyword evidence="1" id="KW-1133">Transmembrane helix</keyword>
<feature type="transmembrane region" description="Helical" evidence="1">
    <location>
        <begin position="7"/>
        <end position="23"/>
    </location>
</feature>
<name>A0A8S4NQC8_OWEFU</name>
<keyword evidence="1" id="KW-0812">Transmembrane</keyword>
<comment type="caution">
    <text evidence="2">The sequence shown here is derived from an EMBL/GenBank/DDBJ whole genome shotgun (WGS) entry which is preliminary data.</text>
</comment>
<evidence type="ECO:0000313" key="2">
    <source>
        <dbReference type="EMBL" id="CAH1783087.1"/>
    </source>
</evidence>
<evidence type="ECO:0000256" key="1">
    <source>
        <dbReference type="SAM" id="Phobius"/>
    </source>
</evidence>
<keyword evidence="1" id="KW-0472">Membrane</keyword>
<gene>
    <name evidence="2" type="ORF">OFUS_LOCUS9457</name>
</gene>
<keyword evidence="3" id="KW-1185">Reference proteome</keyword>
<proteinExistence type="predicted"/>
<dbReference type="AlphaFoldDB" id="A0A8S4NQC8"/>
<evidence type="ECO:0000313" key="3">
    <source>
        <dbReference type="Proteomes" id="UP000749559"/>
    </source>
</evidence>
<accession>A0A8S4NQC8</accession>
<dbReference type="OrthoDB" id="6046730at2759"/>